<feature type="domain" description="Micro-fibrillar-associated protein 1 C-terminal" evidence="2">
    <location>
        <begin position="1"/>
        <end position="103"/>
    </location>
</feature>
<sequence>MAKPAYVPKSERDTIAERQGLEEEEGALEEAKKKRKLEHRKVETRQIVVDKIREDIQKNMELEANVAATDDDDDDEVNEAEEYEAWKVREFARIKRIKHKGERFTRLGI</sequence>
<dbReference type="InterPro" id="IPR033194">
    <property type="entry name" value="MFAP1"/>
</dbReference>
<keyword evidence="4" id="KW-1185">Reference proteome</keyword>
<evidence type="ECO:0000256" key="1">
    <source>
        <dbReference type="SAM" id="MobiDB-lite"/>
    </source>
</evidence>
<evidence type="ECO:0000259" key="2">
    <source>
        <dbReference type="Pfam" id="PF06991"/>
    </source>
</evidence>
<gene>
    <name evidence="3" type="ORF">COLO4_17204</name>
</gene>
<feature type="region of interest" description="Disordered" evidence="1">
    <location>
        <begin position="1"/>
        <end position="36"/>
    </location>
</feature>
<dbReference type="Proteomes" id="UP000187203">
    <property type="component" value="Unassembled WGS sequence"/>
</dbReference>
<proteinExistence type="predicted"/>
<dbReference type="STRING" id="93759.A0A1R3JDN0"/>
<protein>
    <recommendedName>
        <fullName evidence="2">Micro-fibrillar-associated protein 1 C-terminal domain-containing protein</fullName>
    </recommendedName>
</protein>
<reference evidence="4" key="1">
    <citation type="submission" date="2013-09" db="EMBL/GenBank/DDBJ databases">
        <title>Corchorus olitorius genome sequencing.</title>
        <authorList>
            <person name="Alam M."/>
            <person name="Haque M.S."/>
            <person name="Islam M.S."/>
            <person name="Emdad E.M."/>
            <person name="Islam M.M."/>
            <person name="Ahmed B."/>
            <person name="Halim A."/>
            <person name="Hossen Q.M.M."/>
            <person name="Hossain M.Z."/>
            <person name="Ahmed R."/>
            <person name="Khan M.M."/>
            <person name="Islam R."/>
            <person name="Rashid M.M."/>
            <person name="Khan S.A."/>
            <person name="Rahman M.S."/>
            <person name="Alam M."/>
            <person name="Yahiya A.S."/>
            <person name="Khan M.S."/>
            <person name="Azam M.S."/>
            <person name="Haque T."/>
            <person name="Lashkar M.Z.H."/>
            <person name="Akhand A.I."/>
            <person name="Morshed G."/>
            <person name="Roy S."/>
            <person name="Uddin K.S."/>
            <person name="Rabeya T."/>
            <person name="Hossain A.S."/>
            <person name="Chowdhury A."/>
            <person name="Snigdha A.R."/>
            <person name="Mortoza M.S."/>
            <person name="Matin S.A."/>
            <person name="Hoque S.M.E."/>
            <person name="Islam M.K."/>
            <person name="Roy D.K."/>
            <person name="Haider R."/>
            <person name="Moosa M.M."/>
            <person name="Elias S.M."/>
            <person name="Hasan A.M."/>
            <person name="Jahan S."/>
            <person name="Shafiuddin M."/>
            <person name="Mahmood N."/>
            <person name="Shommy N.S."/>
        </authorList>
    </citation>
    <scope>NUCLEOTIDE SEQUENCE [LARGE SCALE GENOMIC DNA]</scope>
    <source>
        <strain evidence="4">cv. O-4</strain>
    </source>
</reference>
<dbReference type="EMBL" id="AWUE01016319">
    <property type="protein sequence ID" value="OMO92928.1"/>
    <property type="molecule type" value="Genomic_DNA"/>
</dbReference>
<dbReference type="PANTHER" id="PTHR15327">
    <property type="entry name" value="MICROFIBRIL-ASSOCIATED PROTEIN"/>
    <property type="match status" value="1"/>
</dbReference>
<dbReference type="Pfam" id="PF06991">
    <property type="entry name" value="MFAP1"/>
    <property type="match status" value="1"/>
</dbReference>
<evidence type="ECO:0000313" key="4">
    <source>
        <dbReference type="Proteomes" id="UP000187203"/>
    </source>
</evidence>
<dbReference type="AlphaFoldDB" id="A0A1R3JDN0"/>
<comment type="caution">
    <text evidence="3">The sequence shown here is derived from an EMBL/GenBank/DDBJ whole genome shotgun (WGS) entry which is preliminary data.</text>
</comment>
<evidence type="ECO:0000313" key="3">
    <source>
        <dbReference type="EMBL" id="OMO92928.1"/>
    </source>
</evidence>
<feature type="compositionally biased region" description="Basic and acidic residues" evidence="1">
    <location>
        <begin position="9"/>
        <end position="21"/>
    </location>
</feature>
<name>A0A1R3JDN0_9ROSI</name>
<organism evidence="3 4">
    <name type="scientific">Corchorus olitorius</name>
    <dbReference type="NCBI Taxonomy" id="93759"/>
    <lineage>
        <taxon>Eukaryota</taxon>
        <taxon>Viridiplantae</taxon>
        <taxon>Streptophyta</taxon>
        <taxon>Embryophyta</taxon>
        <taxon>Tracheophyta</taxon>
        <taxon>Spermatophyta</taxon>
        <taxon>Magnoliopsida</taxon>
        <taxon>eudicotyledons</taxon>
        <taxon>Gunneridae</taxon>
        <taxon>Pentapetalae</taxon>
        <taxon>rosids</taxon>
        <taxon>malvids</taxon>
        <taxon>Malvales</taxon>
        <taxon>Malvaceae</taxon>
        <taxon>Grewioideae</taxon>
        <taxon>Apeibeae</taxon>
        <taxon>Corchorus</taxon>
    </lineage>
</organism>
<accession>A0A1R3JDN0</accession>
<dbReference type="InterPro" id="IPR009730">
    <property type="entry name" value="MFAP1_C"/>
</dbReference>